<feature type="chain" id="PRO_5042046220" evidence="1">
    <location>
        <begin position="22"/>
        <end position="217"/>
    </location>
</feature>
<dbReference type="GeneID" id="87841939"/>
<sequence length="217" mass="21722">MAKQTLLGVCLVAALATMTAAQASSSALPVATVLLDRIEGAAFEASVVSVLPEGTLFSIDCRTTATVPEPTNECSRVVGGLSIMQGSIQYTADWTVTDGPAPTTTVASYVACVLQGDNGYCTNTVDVNGVVTTTPYIFTSIWDRLSPITITAGAEKLLGSAAPTVSASTVSNTTQQTPPASSAVVTGAGAVLRPAGRVLFGVLAAGLVAVALGGGVV</sequence>
<keyword evidence="1" id="KW-0732">Signal</keyword>
<keyword evidence="3" id="KW-1185">Reference proteome</keyword>
<name>A0AAE0H5G0_9PEZI</name>
<comment type="caution">
    <text evidence="2">The sequence shown here is derived from an EMBL/GenBank/DDBJ whole genome shotgun (WGS) entry which is preliminary data.</text>
</comment>
<dbReference type="AlphaFoldDB" id="A0AAE0H5G0"/>
<evidence type="ECO:0000313" key="2">
    <source>
        <dbReference type="EMBL" id="KAK3290189.1"/>
    </source>
</evidence>
<accession>A0AAE0H5G0</accession>
<gene>
    <name evidence="2" type="ORF">B0H64DRAFT_413593</name>
</gene>
<organism evidence="2 3">
    <name type="scientific">Chaetomium fimeti</name>
    <dbReference type="NCBI Taxonomy" id="1854472"/>
    <lineage>
        <taxon>Eukaryota</taxon>
        <taxon>Fungi</taxon>
        <taxon>Dikarya</taxon>
        <taxon>Ascomycota</taxon>
        <taxon>Pezizomycotina</taxon>
        <taxon>Sordariomycetes</taxon>
        <taxon>Sordariomycetidae</taxon>
        <taxon>Sordariales</taxon>
        <taxon>Chaetomiaceae</taxon>
        <taxon>Chaetomium</taxon>
    </lineage>
</organism>
<proteinExistence type="predicted"/>
<protein>
    <submittedName>
        <fullName evidence="2">Uncharacterized protein</fullName>
    </submittedName>
</protein>
<evidence type="ECO:0000313" key="3">
    <source>
        <dbReference type="Proteomes" id="UP001278766"/>
    </source>
</evidence>
<feature type="signal peptide" evidence="1">
    <location>
        <begin position="1"/>
        <end position="21"/>
    </location>
</feature>
<reference evidence="2" key="1">
    <citation type="journal article" date="2023" name="Mol. Phylogenet. Evol.">
        <title>Genome-scale phylogeny and comparative genomics of the fungal order Sordariales.</title>
        <authorList>
            <person name="Hensen N."/>
            <person name="Bonometti L."/>
            <person name="Westerberg I."/>
            <person name="Brannstrom I.O."/>
            <person name="Guillou S."/>
            <person name="Cros-Aarteil S."/>
            <person name="Calhoun S."/>
            <person name="Haridas S."/>
            <person name="Kuo A."/>
            <person name="Mondo S."/>
            <person name="Pangilinan J."/>
            <person name="Riley R."/>
            <person name="LaButti K."/>
            <person name="Andreopoulos B."/>
            <person name="Lipzen A."/>
            <person name="Chen C."/>
            <person name="Yan M."/>
            <person name="Daum C."/>
            <person name="Ng V."/>
            <person name="Clum A."/>
            <person name="Steindorff A."/>
            <person name="Ohm R.A."/>
            <person name="Martin F."/>
            <person name="Silar P."/>
            <person name="Natvig D.O."/>
            <person name="Lalanne C."/>
            <person name="Gautier V."/>
            <person name="Ament-Velasquez S.L."/>
            <person name="Kruys A."/>
            <person name="Hutchinson M.I."/>
            <person name="Powell A.J."/>
            <person name="Barry K."/>
            <person name="Miller A.N."/>
            <person name="Grigoriev I.V."/>
            <person name="Debuchy R."/>
            <person name="Gladieux P."/>
            <person name="Hiltunen Thoren M."/>
            <person name="Johannesson H."/>
        </authorList>
    </citation>
    <scope>NUCLEOTIDE SEQUENCE</scope>
    <source>
        <strain evidence="2">CBS 168.71</strain>
    </source>
</reference>
<evidence type="ECO:0000256" key="1">
    <source>
        <dbReference type="SAM" id="SignalP"/>
    </source>
</evidence>
<dbReference type="Proteomes" id="UP001278766">
    <property type="component" value="Unassembled WGS sequence"/>
</dbReference>
<reference evidence="2" key="2">
    <citation type="submission" date="2023-06" db="EMBL/GenBank/DDBJ databases">
        <authorList>
            <consortium name="Lawrence Berkeley National Laboratory"/>
            <person name="Haridas S."/>
            <person name="Hensen N."/>
            <person name="Bonometti L."/>
            <person name="Westerberg I."/>
            <person name="Brannstrom I.O."/>
            <person name="Guillou S."/>
            <person name="Cros-Aarteil S."/>
            <person name="Calhoun S."/>
            <person name="Kuo A."/>
            <person name="Mondo S."/>
            <person name="Pangilinan J."/>
            <person name="Riley R."/>
            <person name="Labutti K."/>
            <person name="Andreopoulos B."/>
            <person name="Lipzen A."/>
            <person name="Chen C."/>
            <person name="Yanf M."/>
            <person name="Daum C."/>
            <person name="Ng V."/>
            <person name="Clum A."/>
            <person name="Steindorff A."/>
            <person name="Ohm R."/>
            <person name="Martin F."/>
            <person name="Silar P."/>
            <person name="Natvig D."/>
            <person name="Lalanne C."/>
            <person name="Gautier V."/>
            <person name="Ament-Velasquez S.L."/>
            <person name="Kruys A."/>
            <person name="Hutchinson M.I."/>
            <person name="Powell A.J."/>
            <person name="Barry K."/>
            <person name="Miller A.N."/>
            <person name="Grigoriev I.V."/>
            <person name="Debuchy R."/>
            <person name="Gladieux P."/>
            <person name="Thoren M.H."/>
            <person name="Johannesson H."/>
        </authorList>
    </citation>
    <scope>NUCLEOTIDE SEQUENCE</scope>
    <source>
        <strain evidence="2">CBS 168.71</strain>
    </source>
</reference>
<dbReference type="EMBL" id="JAUEPN010000015">
    <property type="protein sequence ID" value="KAK3290189.1"/>
    <property type="molecule type" value="Genomic_DNA"/>
</dbReference>
<dbReference type="RefSeq" id="XP_062653703.1">
    <property type="nucleotide sequence ID" value="XM_062804991.1"/>
</dbReference>